<feature type="domain" description="WxL Interacting Protein peptidoglycan binding" evidence="3">
    <location>
        <begin position="29"/>
        <end position="145"/>
    </location>
</feature>
<dbReference type="Proteomes" id="UP001179647">
    <property type="component" value="Chromosome"/>
</dbReference>
<evidence type="ECO:0000259" key="4">
    <source>
        <dbReference type="Pfam" id="PF11797"/>
    </source>
</evidence>
<reference evidence="5" key="1">
    <citation type="submission" date="2022-10" db="EMBL/GenBank/DDBJ databases">
        <title>Vagococcus sp. isolated from poultry meat.</title>
        <authorList>
            <person name="Johansson P."/>
            <person name="Bjorkroth J."/>
        </authorList>
    </citation>
    <scope>NUCLEOTIDE SEQUENCE</scope>
    <source>
        <strain evidence="5">STAA11</strain>
    </source>
</reference>
<keyword evidence="2" id="KW-0732">Signal</keyword>
<feature type="domain" description="WxL Interacting Protein host binding" evidence="4">
    <location>
        <begin position="160"/>
        <end position="295"/>
    </location>
</feature>
<feature type="chain" id="PRO_5041999306" evidence="2">
    <location>
        <begin position="24"/>
        <end position="347"/>
    </location>
</feature>
<dbReference type="RefSeq" id="WP_275469369.1">
    <property type="nucleotide sequence ID" value="NZ_CP110232.1"/>
</dbReference>
<dbReference type="AlphaFoldDB" id="A0AAF0CV37"/>
<keyword evidence="1" id="KW-1133">Transmembrane helix</keyword>
<name>A0AAF0CV37_9ENTE</name>
<evidence type="ECO:0000256" key="1">
    <source>
        <dbReference type="SAM" id="Phobius"/>
    </source>
</evidence>
<proteinExistence type="predicted"/>
<dbReference type="InterPro" id="IPR021759">
    <property type="entry name" value="WxLIP_HBD"/>
</dbReference>
<evidence type="ECO:0000313" key="5">
    <source>
        <dbReference type="EMBL" id="WEG73570.1"/>
    </source>
</evidence>
<evidence type="ECO:0000259" key="3">
    <source>
        <dbReference type="Pfam" id="PF06030"/>
    </source>
</evidence>
<gene>
    <name evidence="5" type="ORF">OL234_01295</name>
</gene>
<dbReference type="InterPro" id="IPR010317">
    <property type="entry name" value="WxLIP_PGBD"/>
</dbReference>
<dbReference type="Pfam" id="PF11797">
    <property type="entry name" value="WxLIP_HBD"/>
    <property type="match status" value="1"/>
</dbReference>
<organism evidence="5 6">
    <name type="scientific">Vagococcus intermedius</name>
    <dbReference type="NCBI Taxonomy" id="2991418"/>
    <lineage>
        <taxon>Bacteria</taxon>
        <taxon>Bacillati</taxon>
        <taxon>Bacillota</taxon>
        <taxon>Bacilli</taxon>
        <taxon>Lactobacillales</taxon>
        <taxon>Enterococcaceae</taxon>
        <taxon>Vagococcus</taxon>
    </lineage>
</organism>
<accession>A0AAF0CV37</accession>
<sequence>MKKRVIAVMITFVCLFIPMVANAEGFTISVKPVIPDNQVGDVTGYFNVNMSESEEKTYTIQVSNGGTTEKTVDVLAVNAGTASDGSIDYSNDKARLVPDIKVKFTDLATVPKTLTIGAGETKDLEFKVSTPKDKFPGIVLGSIFILDKGDAKSEEDKTGGMTIKNQMGFPVQMMVTTSEKQVKAELALEKVKVGQHAGHPSLEIPIQNVNPNIIPDLKVTTKIYKKGSDKPIIEKTKEDNRLAPQAIFPYQVQLSKDKLIPGDYQAHIKATSEYGKWEWKRDFTVSNDKAKEINEKTVQKPVSKLKYYLIGGGLLILLIVAYLLNKVRKLSKKVNETSELNQHDKAD</sequence>
<feature type="transmembrane region" description="Helical" evidence="1">
    <location>
        <begin position="305"/>
        <end position="324"/>
    </location>
</feature>
<keyword evidence="6" id="KW-1185">Reference proteome</keyword>
<dbReference type="EMBL" id="CP110232">
    <property type="protein sequence ID" value="WEG73570.1"/>
    <property type="molecule type" value="Genomic_DNA"/>
</dbReference>
<dbReference type="KEGG" id="vie:OL234_01295"/>
<keyword evidence="1" id="KW-0472">Membrane</keyword>
<feature type="signal peptide" evidence="2">
    <location>
        <begin position="1"/>
        <end position="23"/>
    </location>
</feature>
<evidence type="ECO:0000313" key="6">
    <source>
        <dbReference type="Proteomes" id="UP001179647"/>
    </source>
</evidence>
<protein>
    <submittedName>
        <fullName evidence="5">DUF916 and DUF3324 domain-containing protein</fullName>
    </submittedName>
</protein>
<dbReference type="Pfam" id="PF06030">
    <property type="entry name" value="WxLIP_PGBD"/>
    <property type="match status" value="1"/>
</dbReference>
<evidence type="ECO:0000256" key="2">
    <source>
        <dbReference type="SAM" id="SignalP"/>
    </source>
</evidence>
<keyword evidence="1" id="KW-0812">Transmembrane</keyword>